<dbReference type="Gene3D" id="3.90.1010.20">
    <property type="match status" value="1"/>
</dbReference>
<proteinExistence type="predicted"/>
<dbReference type="SMART" id="SM00900">
    <property type="entry name" value="FMN_bind"/>
    <property type="match status" value="1"/>
</dbReference>
<gene>
    <name evidence="4" type="ORF">GZH47_00370</name>
</gene>
<dbReference type="GO" id="GO:0010181">
    <property type="term" value="F:FMN binding"/>
    <property type="evidence" value="ECO:0007669"/>
    <property type="project" value="InterPro"/>
</dbReference>
<feature type="compositionally biased region" description="Polar residues" evidence="1">
    <location>
        <begin position="62"/>
        <end position="79"/>
    </location>
</feature>
<dbReference type="Pfam" id="PF04205">
    <property type="entry name" value="FMN_bind"/>
    <property type="match status" value="1"/>
</dbReference>
<dbReference type="EMBL" id="CP048286">
    <property type="protein sequence ID" value="QHW29434.1"/>
    <property type="molecule type" value="Genomic_DNA"/>
</dbReference>
<dbReference type="Proteomes" id="UP000479114">
    <property type="component" value="Chromosome"/>
</dbReference>
<dbReference type="AlphaFoldDB" id="A0A6C0NTB2"/>
<keyword evidence="5" id="KW-1185">Reference proteome</keyword>
<keyword evidence="2" id="KW-0732">Signal</keyword>
<dbReference type="InterPro" id="IPR007329">
    <property type="entry name" value="FMN-bd"/>
</dbReference>
<evidence type="ECO:0000313" key="5">
    <source>
        <dbReference type="Proteomes" id="UP000479114"/>
    </source>
</evidence>
<feature type="chain" id="PRO_5039654955" evidence="2">
    <location>
        <begin position="22"/>
        <end position="160"/>
    </location>
</feature>
<evidence type="ECO:0000256" key="1">
    <source>
        <dbReference type="SAM" id="MobiDB-lite"/>
    </source>
</evidence>
<dbReference type="GO" id="GO:0016020">
    <property type="term" value="C:membrane"/>
    <property type="evidence" value="ECO:0007669"/>
    <property type="project" value="InterPro"/>
</dbReference>
<feature type="compositionally biased region" description="Low complexity" evidence="1">
    <location>
        <begin position="46"/>
        <end position="61"/>
    </location>
</feature>
<evidence type="ECO:0000259" key="3">
    <source>
        <dbReference type="SMART" id="SM00900"/>
    </source>
</evidence>
<feature type="region of interest" description="Disordered" evidence="1">
    <location>
        <begin position="41"/>
        <end position="79"/>
    </location>
</feature>
<reference evidence="4 5" key="1">
    <citation type="submission" date="2020-02" db="EMBL/GenBank/DDBJ databases">
        <title>Paenibacillus sp. nov., isolated from rhizosphere soil of tomato.</title>
        <authorList>
            <person name="Weon H.-Y."/>
            <person name="Lee S.A."/>
        </authorList>
    </citation>
    <scope>NUCLEOTIDE SEQUENCE [LARGE SCALE GENOMIC DNA]</scope>
    <source>
        <strain evidence="4 5">14171R-81</strain>
    </source>
</reference>
<feature type="signal peptide" evidence="2">
    <location>
        <begin position="1"/>
        <end position="21"/>
    </location>
</feature>
<name>A0A6C0NTB2_9BACL</name>
<dbReference type="KEGG" id="prz:GZH47_00370"/>
<evidence type="ECO:0000313" key="4">
    <source>
        <dbReference type="EMBL" id="QHW29434.1"/>
    </source>
</evidence>
<dbReference type="RefSeq" id="WP_162638004.1">
    <property type="nucleotide sequence ID" value="NZ_CP048286.1"/>
</dbReference>
<sequence>MAKMNKKWVVLCSTAIAAVYAAGYWTTEIDNPNMLANTAFSSPHVSGSTSETSRTSESATAQVSDSNSQVSSKYNDGTYTGMGSNRRGMIQVTVAIKSDRITDVEISDFAMHYSIDDVVGMPDEVLNIQNANVENVSGATYSTRAFSDAVQDALNQALRA</sequence>
<feature type="domain" description="FMN-binding" evidence="3">
    <location>
        <begin position="81"/>
        <end position="157"/>
    </location>
</feature>
<protein>
    <submittedName>
        <fullName evidence="4">FMN-binding protein</fullName>
    </submittedName>
</protein>
<evidence type="ECO:0000256" key="2">
    <source>
        <dbReference type="SAM" id="SignalP"/>
    </source>
</evidence>
<accession>A0A6C0NTB2</accession>
<organism evidence="4 5">
    <name type="scientific">Paenibacillus rhizovicinus</name>
    <dbReference type="NCBI Taxonomy" id="2704463"/>
    <lineage>
        <taxon>Bacteria</taxon>
        <taxon>Bacillati</taxon>
        <taxon>Bacillota</taxon>
        <taxon>Bacilli</taxon>
        <taxon>Bacillales</taxon>
        <taxon>Paenibacillaceae</taxon>
        <taxon>Paenibacillus</taxon>
    </lineage>
</organism>